<gene>
    <name evidence="2" type="primary">thiF</name>
    <name evidence="2" type="ORF">HMPREF0634_0182</name>
</gene>
<dbReference type="Pfam" id="PF00899">
    <property type="entry name" value="ThiF"/>
    <property type="match status" value="1"/>
</dbReference>
<keyword evidence="3" id="KW-1185">Reference proteome</keyword>
<dbReference type="STRING" id="596315.HMPREF0634_0182"/>
<dbReference type="AlphaFoldDB" id="E0E1P5"/>
<dbReference type="InterPro" id="IPR000594">
    <property type="entry name" value="ThiF_NAD_FAD-bd"/>
</dbReference>
<organism evidence="2 3">
    <name type="scientific">Peptostreptococcus stomatis DSM 17678</name>
    <dbReference type="NCBI Taxonomy" id="596315"/>
    <lineage>
        <taxon>Bacteria</taxon>
        <taxon>Bacillati</taxon>
        <taxon>Bacillota</taxon>
        <taxon>Clostridia</taxon>
        <taxon>Peptostreptococcales</taxon>
        <taxon>Peptostreptococcaceae</taxon>
        <taxon>Peptostreptococcus</taxon>
    </lineage>
</organism>
<dbReference type="PANTHER" id="PTHR43267">
    <property type="entry name" value="TRNA THREONYLCARBAMOYLADENOSINE DEHYDRATASE"/>
    <property type="match status" value="1"/>
</dbReference>
<dbReference type="InterPro" id="IPR045886">
    <property type="entry name" value="ThiF/MoeB/HesA"/>
</dbReference>
<proteinExistence type="predicted"/>
<dbReference type="NCBIfam" id="NF006395">
    <property type="entry name" value="PRK08644.1"/>
    <property type="match status" value="1"/>
</dbReference>
<dbReference type="GeneID" id="84800117"/>
<dbReference type="GO" id="GO:0008641">
    <property type="term" value="F:ubiquitin-like modifier activating enzyme activity"/>
    <property type="evidence" value="ECO:0007669"/>
    <property type="project" value="InterPro"/>
</dbReference>
<dbReference type="SUPFAM" id="SSF69572">
    <property type="entry name" value="Activating enzymes of the ubiquitin-like proteins"/>
    <property type="match status" value="1"/>
</dbReference>
<dbReference type="Proteomes" id="UP000003244">
    <property type="component" value="Unassembled WGS sequence"/>
</dbReference>
<name>E0E1P5_9FIRM</name>
<dbReference type="RefSeq" id="WP_007788499.1">
    <property type="nucleotide sequence ID" value="NZ_ADGQ01000019.1"/>
</dbReference>
<feature type="domain" description="THIF-type NAD/FAD binding fold" evidence="1">
    <location>
        <begin position="56"/>
        <end position="240"/>
    </location>
</feature>
<dbReference type="EMBL" id="ADGQ01000019">
    <property type="protein sequence ID" value="EFM65164.1"/>
    <property type="molecule type" value="Genomic_DNA"/>
</dbReference>
<dbReference type="GO" id="GO:0061503">
    <property type="term" value="F:tRNA threonylcarbamoyladenosine dehydratase"/>
    <property type="evidence" value="ECO:0007669"/>
    <property type="project" value="TreeGrafter"/>
</dbReference>
<dbReference type="InterPro" id="IPR035985">
    <property type="entry name" value="Ubiquitin-activating_enz"/>
</dbReference>
<evidence type="ECO:0000313" key="2">
    <source>
        <dbReference type="EMBL" id="EFM65164.1"/>
    </source>
</evidence>
<evidence type="ECO:0000313" key="3">
    <source>
        <dbReference type="Proteomes" id="UP000003244"/>
    </source>
</evidence>
<dbReference type="eggNOG" id="COG0476">
    <property type="taxonomic scope" value="Bacteria"/>
</dbReference>
<dbReference type="GO" id="GO:0061504">
    <property type="term" value="P:cyclic threonylcarbamoyladenosine biosynthetic process"/>
    <property type="evidence" value="ECO:0007669"/>
    <property type="project" value="TreeGrafter"/>
</dbReference>
<reference evidence="2 3" key="1">
    <citation type="submission" date="2010-08" db="EMBL/GenBank/DDBJ databases">
        <authorList>
            <person name="Harkins D.M."/>
            <person name="Madupu R."/>
            <person name="Durkin A.S."/>
            <person name="Torralba M."/>
            <person name="Methe B."/>
            <person name="Sutton G.G."/>
            <person name="Nelson K.E."/>
        </authorList>
    </citation>
    <scope>NUCLEOTIDE SEQUENCE [LARGE SCALE GENOMIC DNA]</scope>
    <source>
        <strain evidence="2 3">DSM 17678</strain>
    </source>
</reference>
<accession>E0E1P5</accession>
<protein>
    <submittedName>
        <fullName evidence="2">Thiamine biosynthesis protein ThiF</fullName>
    </submittedName>
</protein>
<dbReference type="Gene3D" id="3.40.50.720">
    <property type="entry name" value="NAD(P)-binding Rossmann-like Domain"/>
    <property type="match status" value="1"/>
</dbReference>
<dbReference type="NCBIfam" id="TIGR02354">
    <property type="entry name" value="thiF_fam2"/>
    <property type="match status" value="1"/>
</dbReference>
<sequence>MVKIEGKFEKSREKEENVISLKRSIYKGLKNINIGGRVLGPQDIFKRNISDPEGVLARSSICILGLGGLGSNIGVYLARSDIGKLVLVDFDQVEASNLNRQYYSLGHIGMKKTQALVEVIRSINPFIDLEVIDTKINRDNIMDIVKGQQIICEALDDPATKSMVVSEVLANSNDKLVIAASGMAGLDDANLIRTQKKFSRLYLCGDERSDFELTPGMMAPRVSICAGHQANIILRLIMGLEG</sequence>
<dbReference type="InterPro" id="IPR012729">
    <property type="entry name" value="ThiF_fam2"/>
</dbReference>
<comment type="caution">
    <text evidence="2">The sequence shown here is derived from an EMBL/GenBank/DDBJ whole genome shotgun (WGS) entry which is preliminary data.</text>
</comment>
<dbReference type="PANTHER" id="PTHR43267:SF3">
    <property type="entry name" value="THIF PROTEIN"/>
    <property type="match status" value="1"/>
</dbReference>
<evidence type="ECO:0000259" key="1">
    <source>
        <dbReference type="Pfam" id="PF00899"/>
    </source>
</evidence>